<name>A0A6C0GNN0_9BACT</name>
<dbReference type="GO" id="GO:0016747">
    <property type="term" value="F:acyltransferase activity, transferring groups other than amino-acyl groups"/>
    <property type="evidence" value="ECO:0007669"/>
    <property type="project" value="InterPro"/>
</dbReference>
<dbReference type="RefSeq" id="WP_162445219.1">
    <property type="nucleotide sequence ID" value="NZ_CP048222.1"/>
</dbReference>
<dbReference type="InterPro" id="IPR050832">
    <property type="entry name" value="Bact_Acetyltransf"/>
</dbReference>
<dbReference type="KEGG" id="rhoz:GXP67_22625"/>
<protein>
    <submittedName>
        <fullName evidence="4">GNAT family N-acetyltransferase</fullName>
    </submittedName>
</protein>
<evidence type="ECO:0000256" key="1">
    <source>
        <dbReference type="ARBA" id="ARBA00022679"/>
    </source>
</evidence>
<dbReference type="Proteomes" id="UP000480178">
    <property type="component" value="Chromosome"/>
</dbReference>
<accession>A0A6C0GNN0</accession>
<gene>
    <name evidence="4" type="ORF">GXP67_22625</name>
</gene>
<evidence type="ECO:0000256" key="2">
    <source>
        <dbReference type="ARBA" id="ARBA00023315"/>
    </source>
</evidence>
<feature type="domain" description="N-acetyltransferase" evidence="3">
    <location>
        <begin position="2"/>
        <end position="170"/>
    </location>
</feature>
<reference evidence="4 5" key="1">
    <citation type="submission" date="2020-01" db="EMBL/GenBank/DDBJ databases">
        <authorList>
            <person name="Kim M.K."/>
        </authorList>
    </citation>
    <scope>NUCLEOTIDE SEQUENCE [LARGE SCALE GENOMIC DNA]</scope>
    <source>
        <strain evidence="4 5">172606-1</strain>
    </source>
</reference>
<keyword evidence="2" id="KW-0012">Acyltransferase</keyword>
<dbReference type="Pfam" id="PF00583">
    <property type="entry name" value="Acetyltransf_1"/>
    <property type="match status" value="1"/>
</dbReference>
<sequence length="170" mass="19896">MTQIRTASYQDIDTLTQVGKQAFYETFARHNTESDMQLYLSANFTNEKLKQEFEDNNSHFYVAEHEEEVAGYVKLRTGEEPIELKGRKHIEIERIYVLSQFQGKQIGKELMAASIEMARQKGCEVLWLGVWEHNQKAIQFYQKWGFEIFGSHGFVLGTDQQTDFLMKLEL</sequence>
<keyword evidence="5" id="KW-1185">Reference proteome</keyword>
<dbReference type="PANTHER" id="PTHR43877:SF2">
    <property type="entry name" value="AMINOALKYLPHOSPHONATE N-ACETYLTRANSFERASE-RELATED"/>
    <property type="match status" value="1"/>
</dbReference>
<dbReference type="CDD" id="cd04301">
    <property type="entry name" value="NAT_SF"/>
    <property type="match status" value="1"/>
</dbReference>
<dbReference type="InterPro" id="IPR016181">
    <property type="entry name" value="Acyl_CoA_acyltransferase"/>
</dbReference>
<organism evidence="4 5">
    <name type="scientific">Rhodocytophaga rosea</name>
    <dbReference type="NCBI Taxonomy" id="2704465"/>
    <lineage>
        <taxon>Bacteria</taxon>
        <taxon>Pseudomonadati</taxon>
        <taxon>Bacteroidota</taxon>
        <taxon>Cytophagia</taxon>
        <taxon>Cytophagales</taxon>
        <taxon>Rhodocytophagaceae</taxon>
        <taxon>Rhodocytophaga</taxon>
    </lineage>
</organism>
<dbReference type="Gene3D" id="3.40.630.30">
    <property type="match status" value="1"/>
</dbReference>
<dbReference type="PANTHER" id="PTHR43877">
    <property type="entry name" value="AMINOALKYLPHOSPHONATE N-ACETYLTRANSFERASE-RELATED-RELATED"/>
    <property type="match status" value="1"/>
</dbReference>
<dbReference type="AlphaFoldDB" id="A0A6C0GNN0"/>
<proteinExistence type="predicted"/>
<dbReference type="EMBL" id="CP048222">
    <property type="protein sequence ID" value="QHT69230.1"/>
    <property type="molecule type" value="Genomic_DNA"/>
</dbReference>
<keyword evidence="1 4" id="KW-0808">Transferase</keyword>
<evidence type="ECO:0000313" key="5">
    <source>
        <dbReference type="Proteomes" id="UP000480178"/>
    </source>
</evidence>
<dbReference type="InterPro" id="IPR000182">
    <property type="entry name" value="GNAT_dom"/>
</dbReference>
<dbReference type="PROSITE" id="PS51186">
    <property type="entry name" value="GNAT"/>
    <property type="match status" value="1"/>
</dbReference>
<evidence type="ECO:0000313" key="4">
    <source>
        <dbReference type="EMBL" id="QHT69230.1"/>
    </source>
</evidence>
<dbReference type="SUPFAM" id="SSF55729">
    <property type="entry name" value="Acyl-CoA N-acyltransferases (Nat)"/>
    <property type="match status" value="1"/>
</dbReference>
<evidence type="ECO:0000259" key="3">
    <source>
        <dbReference type="PROSITE" id="PS51186"/>
    </source>
</evidence>